<keyword evidence="5" id="KW-1185">Reference proteome</keyword>
<feature type="domain" description="RCC1-like" evidence="3">
    <location>
        <begin position="26"/>
        <end position="267"/>
    </location>
</feature>
<name>A0A1B1MYC7_9BACL</name>
<dbReference type="PANTHER" id="PTHR22872">
    <property type="entry name" value="BTK-BINDING PROTEIN-RELATED"/>
    <property type="match status" value="1"/>
</dbReference>
<accession>A0A1B1MYC7</accession>
<dbReference type="PRINTS" id="PR00633">
    <property type="entry name" value="RCCNDNSATION"/>
</dbReference>
<organism evidence="4 5">
    <name type="scientific">Paenibacillus yonginensis</name>
    <dbReference type="NCBI Taxonomy" id="1462996"/>
    <lineage>
        <taxon>Bacteria</taxon>
        <taxon>Bacillati</taxon>
        <taxon>Bacillota</taxon>
        <taxon>Bacilli</taxon>
        <taxon>Bacillales</taxon>
        <taxon>Paenibacillaceae</taxon>
        <taxon>Paenibacillus</taxon>
    </lineage>
</organism>
<dbReference type="Gene3D" id="2.130.10.30">
    <property type="entry name" value="Regulator of chromosome condensation 1/beta-lactamase-inhibitor protein II"/>
    <property type="match status" value="2"/>
</dbReference>
<evidence type="ECO:0000313" key="4">
    <source>
        <dbReference type="EMBL" id="ANS74175.1"/>
    </source>
</evidence>
<reference evidence="4 5" key="1">
    <citation type="submission" date="2016-01" db="EMBL/GenBank/DDBJ databases">
        <title>Complete Genome Sequence of Paenibacillus yonginensis DCY84, a novel Plant Growth-Promoting Bacteria with Elicitation of Induced Systemic Resistance.</title>
        <authorList>
            <person name="Kim Y.J."/>
            <person name="Yang D.C."/>
            <person name="Sukweenadhi J."/>
        </authorList>
    </citation>
    <scope>NUCLEOTIDE SEQUENCE [LARGE SCALE GENOMIC DNA]</scope>
    <source>
        <strain evidence="4 5">DCY84</strain>
    </source>
</reference>
<proteinExistence type="predicted"/>
<dbReference type="PROSITE" id="PS50012">
    <property type="entry name" value="RCC1_3"/>
    <property type="match status" value="4"/>
</dbReference>
<dbReference type="STRING" id="1462996.AWM70_05920"/>
<dbReference type="InterPro" id="IPR051625">
    <property type="entry name" value="Signaling_Regulatory_Domain"/>
</dbReference>
<dbReference type="Pfam" id="PF25390">
    <property type="entry name" value="WD40_RLD"/>
    <property type="match status" value="1"/>
</dbReference>
<feature type="signal peptide" evidence="2">
    <location>
        <begin position="1"/>
        <end position="32"/>
    </location>
</feature>
<evidence type="ECO:0000256" key="2">
    <source>
        <dbReference type="SAM" id="SignalP"/>
    </source>
</evidence>
<dbReference type="Proteomes" id="UP000092573">
    <property type="component" value="Chromosome"/>
</dbReference>
<evidence type="ECO:0000313" key="5">
    <source>
        <dbReference type="Proteomes" id="UP000092573"/>
    </source>
</evidence>
<evidence type="ECO:0000259" key="3">
    <source>
        <dbReference type="Pfam" id="PF25390"/>
    </source>
</evidence>
<protein>
    <recommendedName>
        <fullName evidence="3">RCC1-like domain-containing protein</fullName>
    </recommendedName>
</protein>
<dbReference type="KEGG" id="pyg:AWM70_05920"/>
<keyword evidence="1" id="KW-0677">Repeat</keyword>
<dbReference type="AlphaFoldDB" id="A0A1B1MYC7"/>
<dbReference type="EMBL" id="CP014167">
    <property type="protein sequence ID" value="ANS74175.1"/>
    <property type="molecule type" value="Genomic_DNA"/>
</dbReference>
<evidence type="ECO:0000256" key="1">
    <source>
        <dbReference type="ARBA" id="ARBA00022737"/>
    </source>
</evidence>
<dbReference type="PROSITE" id="PS00626">
    <property type="entry name" value="RCC1_2"/>
    <property type="match status" value="2"/>
</dbReference>
<feature type="chain" id="PRO_5008527488" description="RCC1-like domain-containing protein" evidence="2">
    <location>
        <begin position="33"/>
        <end position="360"/>
    </location>
</feature>
<dbReference type="InterPro" id="IPR000408">
    <property type="entry name" value="Reg_chr_condens"/>
</dbReference>
<dbReference type="OrthoDB" id="27389at2"/>
<dbReference type="InterPro" id="IPR009091">
    <property type="entry name" value="RCC1/BLIP-II"/>
</dbReference>
<dbReference type="PANTHER" id="PTHR22872:SF2">
    <property type="entry name" value="INHIBITOR OF BRUTON TYROSINE KINASE"/>
    <property type="match status" value="1"/>
</dbReference>
<keyword evidence="2" id="KW-0732">Signal</keyword>
<gene>
    <name evidence="4" type="ORF">AWM70_05920</name>
</gene>
<dbReference type="SUPFAM" id="SSF50985">
    <property type="entry name" value="RCC1/BLIP-II"/>
    <property type="match status" value="1"/>
</dbReference>
<dbReference type="RefSeq" id="WP_068694775.1">
    <property type="nucleotide sequence ID" value="NZ_CP014167.1"/>
</dbReference>
<dbReference type="InterPro" id="IPR058923">
    <property type="entry name" value="RCC1-like_dom"/>
</dbReference>
<sequence>MRRWMQTAVCAALVIMLTIQDVGVLTPGPVSAAAATEAPTAPQLKAGYYHSVSLVSGGTVYTWGQDSYGQLGNNSTVSGIASPVGVKKLTGIVDVDSGVRSSIALKQDGTVWMWGGNMNGQLGIGSTAISSVPVQVPGLRSISAISGGIGYHSMALASDGTVWTWGENKYAQLGDGTRTNWTTPVQASNLEHITAIAGGGYHSLALDDNGNVWGWGDNSQGQLGQGNKTLTTRPLQVAGITGVKLIAAGGFHSLAMRKDGVVWGWGLVYYIEIDPGAFTAEEGKDYDGMQGVDGWSFTTASDETDPGSPGTGPFDTALSSLRLTSVSDSVRLDPAFERNRYQYSADVAYSAAAVTIAGEV</sequence>